<proteinExistence type="inferred from homology"/>
<comment type="caution">
    <text evidence="9">Lacks conserved residue(s) required for the propagation of feature annotation.</text>
</comment>
<dbReference type="Pfam" id="PF00275">
    <property type="entry name" value="EPSP_synthase"/>
    <property type="match status" value="1"/>
</dbReference>
<gene>
    <name evidence="9" type="primary">aroA</name>
    <name evidence="11" type="ordered locus">Dtox_0776</name>
</gene>
<dbReference type="Proteomes" id="UP000002217">
    <property type="component" value="Chromosome"/>
</dbReference>
<comment type="subunit">
    <text evidence="9">Monomer.</text>
</comment>
<feature type="binding site" evidence="9">
    <location>
        <position position="122"/>
    </location>
    <ligand>
        <name>phosphoenolpyruvate</name>
        <dbReference type="ChEBI" id="CHEBI:58702"/>
    </ligand>
</feature>
<evidence type="ECO:0000256" key="3">
    <source>
        <dbReference type="ARBA" id="ARBA00009948"/>
    </source>
</evidence>
<dbReference type="STRING" id="485916.Dtox_0776"/>
<dbReference type="FunFam" id="3.65.10.10:FF:000005">
    <property type="entry name" value="3-phosphoshikimate 1-carboxyvinyltransferase"/>
    <property type="match status" value="1"/>
</dbReference>
<dbReference type="SUPFAM" id="SSF55205">
    <property type="entry name" value="EPT/RTPC-like"/>
    <property type="match status" value="1"/>
</dbReference>
<feature type="binding site" evidence="9">
    <location>
        <position position="314"/>
    </location>
    <ligand>
        <name>3-phosphoshikimate</name>
        <dbReference type="ChEBI" id="CHEBI:145989"/>
    </ligand>
</feature>
<dbReference type="GO" id="GO:0009423">
    <property type="term" value="P:chorismate biosynthetic process"/>
    <property type="evidence" value="ECO:0007669"/>
    <property type="project" value="UniProtKB-UniRule"/>
</dbReference>
<name>C8W222_DESAS</name>
<keyword evidence="7 9" id="KW-0057">Aromatic amino acid biosynthesis</keyword>
<feature type="binding site" evidence="9">
    <location>
        <position position="341"/>
    </location>
    <ligand>
        <name>3-phosphoshikimate</name>
        <dbReference type="ChEBI" id="CHEBI:145989"/>
    </ligand>
</feature>
<dbReference type="CDD" id="cd01556">
    <property type="entry name" value="EPSP_synthase"/>
    <property type="match status" value="1"/>
</dbReference>
<dbReference type="InterPro" id="IPR023193">
    <property type="entry name" value="EPSP_synthase_CS"/>
</dbReference>
<protein>
    <recommendedName>
        <fullName evidence="9">3-phosphoshikimate 1-carboxyvinyltransferase</fullName>
        <ecNumber evidence="9">2.5.1.19</ecNumber>
    </recommendedName>
    <alternativeName>
        <fullName evidence="9">5-enolpyruvylshikimate-3-phosphate synthase</fullName>
        <shortName evidence="9">EPSP synthase</shortName>
        <shortName evidence="9">EPSPS</shortName>
    </alternativeName>
</protein>
<dbReference type="GO" id="GO:0003866">
    <property type="term" value="F:3-phosphoshikimate 1-carboxyvinyltransferase activity"/>
    <property type="evidence" value="ECO:0007669"/>
    <property type="project" value="UniProtKB-UniRule"/>
</dbReference>
<dbReference type="FunFam" id="3.65.10.10:FF:000006">
    <property type="entry name" value="3-phosphoshikimate 1-carboxyvinyltransferase"/>
    <property type="match status" value="1"/>
</dbReference>
<evidence type="ECO:0000256" key="8">
    <source>
        <dbReference type="ARBA" id="ARBA00044633"/>
    </source>
</evidence>
<comment type="catalytic activity">
    <reaction evidence="8">
        <text>3-phosphoshikimate + phosphoenolpyruvate = 5-O-(1-carboxyvinyl)-3-phosphoshikimate + phosphate</text>
        <dbReference type="Rhea" id="RHEA:21256"/>
        <dbReference type="ChEBI" id="CHEBI:43474"/>
        <dbReference type="ChEBI" id="CHEBI:57701"/>
        <dbReference type="ChEBI" id="CHEBI:58702"/>
        <dbReference type="ChEBI" id="CHEBI:145989"/>
        <dbReference type="EC" id="2.5.1.19"/>
    </reaction>
    <physiologicalReaction direction="left-to-right" evidence="8">
        <dbReference type="Rhea" id="RHEA:21257"/>
    </physiologicalReaction>
</comment>
<keyword evidence="12" id="KW-1185">Reference proteome</keyword>
<dbReference type="HOGENOM" id="CLU_024321_0_1_9"/>
<evidence type="ECO:0000256" key="2">
    <source>
        <dbReference type="ARBA" id="ARBA00004811"/>
    </source>
</evidence>
<dbReference type="InterPro" id="IPR036968">
    <property type="entry name" value="Enolpyruvate_Tfrase_sf"/>
</dbReference>
<accession>C8W222</accession>
<evidence type="ECO:0000256" key="5">
    <source>
        <dbReference type="ARBA" id="ARBA00022605"/>
    </source>
</evidence>
<keyword evidence="6 9" id="KW-0808">Transferase</keyword>
<comment type="subcellular location">
    <subcellularLocation>
        <location evidence="9">Cytoplasm</location>
    </subcellularLocation>
</comment>
<dbReference type="UniPathway" id="UPA00053">
    <property type="reaction ID" value="UER00089"/>
</dbReference>
<dbReference type="HAMAP" id="MF_00210">
    <property type="entry name" value="EPSP_synth"/>
    <property type="match status" value="1"/>
</dbReference>
<dbReference type="PROSITE" id="PS00885">
    <property type="entry name" value="EPSP_SYNTHASE_2"/>
    <property type="match status" value="1"/>
</dbReference>
<feature type="binding site" evidence="9">
    <location>
        <position position="169"/>
    </location>
    <ligand>
        <name>3-phosphoshikimate</name>
        <dbReference type="ChEBI" id="CHEBI:145989"/>
    </ligand>
</feature>
<dbReference type="PANTHER" id="PTHR21090:SF5">
    <property type="entry name" value="PENTAFUNCTIONAL AROM POLYPEPTIDE"/>
    <property type="match status" value="1"/>
</dbReference>
<comment type="similarity">
    <text evidence="3 9">Belongs to the EPSP synthase family.</text>
</comment>
<dbReference type="PROSITE" id="PS00104">
    <property type="entry name" value="EPSP_SYNTHASE_1"/>
    <property type="match status" value="1"/>
</dbReference>
<dbReference type="GO" id="GO:0009073">
    <property type="term" value="P:aromatic amino acid family biosynthetic process"/>
    <property type="evidence" value="ECO:0007669"/>
    <property type="project" value="UniProtKB-KW"/>
</dbReference>
<dbReference type="NCBIfam" id="TIGR01356">
    <property type="entry name" value="aroA"/>
    <property type="match status" value="1"/>
</dbReference>
<dbReference type="GO" id="GO:0005737">
    <property type="term" value="C:cytoplasm"/>
    <property type="evidence" value="ECO:0007669"/>
    <property type="project" value="UniProtKB-SubCell"/>
</dbReference>
<dbReference type="Gene3D" id="3.65.10.10">
    <property type="entry name" value="Enolpyruvate transferase domain"/>
    <property type="match status" value="2"/>
</dbReference>
<dbReference type="PIRSF" id="PIRSF000505">
    <property type="entry name" value="EPSPS"/>
    <property type="match status" value="1"/>
</dbReference>
<feature type="binding site" evidence="9">
    <location>
        <position position="167"/>
    </location>
    <ligand>
        <name>3-phosphoshikimate</name>
        <dbReference type="ChEBI" id="CHEBI:145989"/>
    </ligand>
</feature>
<feature type="binding site" evidence="9">
    <location>
        <position position="387"/>
    </location>
    <ligand>
        <name>phosphoenolpyruvate</name>
        <dbReference type="ChEBI" id="CHEBI:58702"/>
    </ligand>
</feature>
<dbReference type="EC" id="2.5.1.19" evidence="9"/>
<dbReference type="InterPro" id="IPR013792">
    <property type="entry name" value="RNA3'P_cycl/enolpyr_Trfase_a/b"/>
</dbReference>
<dbReference type="InterPro" id="IPR001986">
    <property type="entry name" value="Enolpyruvate_Tfrase_dom"/>
</dbReference>
<evidence type="ECO:0000259" key="10">
    <source>
        <dbReference type="Pfam" id="PF00275"/>
    </source>
</evidence>
<dbReference type="eggNOG" id="COG0128">
    <property type="taxonomic scope" value="Bacteria"/>
</dbReference>
<dbReference type="InterPro" id="IPR006264">
    <property type="entry name" value="EPSP_synthase"/>
</dbReference>
<dbReference type="OrthoDB" id="9809920at2"/>
<feature type="binding site" evidence="9">
    <location>
        <position position="22"/>
    </location>
    <ligand>
        <name>3-phosphoshikimate</name>
        <dbReference type="ChEBI" id="CHEBI:145989"/>
    </ligand>
</feature>
<dbReference type="GO" id="GO:0008652">
    <property type="term" value="P:amino acid biosynthetic process"/>
    <property type="evidence" value="ECO:0007669"/>
    <property type="project" value="UniProtKB-KW"/>
</dbReference>
<dbReference type="EMBL" id="CP001720">
    <property type="protein sequence ID" value="ACV61686.1"/>
    <property type="molecule type" value="Genomic_DNA"/>
</dbReference>
<feature type="binding site" evidence="9">
    <location>
        <position position="169"/>
    </location>
    <ligand>
        <name>phosphoenolpyruvate</name>
        <dbReference type="ChEBI" id="CHEBI:58702"/>
    </ligand>
</feature>
<organism evidence="11 12">
    <name type="scientific">Desulfofarcimen acetoxidans (strain ATCC 49208 / DSM 771 / KCTC 5769 / VKM B-1644 / 5575)</name>
    <name type="common">Desulfotomaculum acetoxidans</name>
    <dbReference type="NCBI Taxonomy" id="485916"/>
    <lineage>
        <taxon>Bacteria</taxon>
        <taxon>Bacillati</taxon>
        <taxon>Bacillota</taxon>
        <taxon>Clostridia</taxon>
        <taxon>Eubacteriales</taxon>
        <taxon>Peptococcaceae</taxon>
        <taxon>Desulfofarcimen</taxon>
    </lineage>
</organism>
<comment type="pathway">
    <text evidence="2 9">Metabolic intermediate biosynthesis; chorismate biosynthesis; chorismate from D-erythrose 4-phosphate and phosphoenolpyruvate: step 6/7.</text>
</comment>
<evidence type="ECO:0000256" key="4">
    <source>
        <dbReference type="ARBA" id="ARBA00022490"/>
    </source>
</evidence>
<dbReference type="RefSeq" id="WP_015756404.1">
    <property type="nucleotide sequence ID" value="NC_013216.1"/>
</dbReference>
<feature type="binding site" evidence="9">
    <location>
        <position position="26"/>
    </location>
    <ligand>
        <name>3-phosphoshikimate</name>
        <dbReference type="ChEBI" id="CHEBI:145989"/>
    </ligand>
</feature>
<evidence type="ECO:0000313" key="12">
    <source>
        <dbReference type="Proteomes" id="UP000002217"/>
    </source>
</evidence>
<feature type="domain" description="Enolpyruvate transferase" evidence="10">
    <location>
        <begin position="7"/>
        <end position="422"/>
    </location>
</feature>
<evidence type="ECO:0000256" key="6">
    <source>
        <dbReference type="ARBA" id="ARBA00022679"/>
    </source>
</evidence>
<feature type="binding site" evidence="9">
    <location>
        <position position="345"/>
    </location>
    <ligand>
        <name>phosphoenolpyruvate</name>
        <dbReference type="ChEBI" id="CHEBI:58702"/>
    </ligand>
</feature>
<dbReference type="KEGG" id="dae:Dtox_0776"/>
<sequence length="429" mass="45135">MDLTVLPKKAVQGIISIPGDKSVSHRSVMLGGIARGVTEIENFLPGQDCLSTVRCMRQLGVSIEQISQTRLKVEGKGCSGLSEPEDILDVGNSGTTIRLISGLLAGQKFFSVLNGDESIRRRPMARVIKPLQEMGARIQGRDANRLAPLAIQGAALKGIHCHTPVASAQVKSAVLLAGLYADGETAVTEPSQSRDHTEKMLKSFGAHIVTEGLTTRIRPGELTGRKVIVPGDISSAAFFLVAGAVIPDARITVKNVGLNPTRTGILDVLEEMGADIALSNVYENSGELIGDITVTGSSLKGIVIGGALIPRMVDEIPVLAVAAAVASGQTIIKDAAELKVKESNRLQAVAGEFARFGVDLQETRDGLIINGGRKFGGAVTESYHDHRIAMACALMGLVASGKTVVRGAECIDISFPSFQTVLESLSGQN</sequence>
<evidence type="ECO:0000256" key="9">
    <source>
        <dbReference type="HAMAP-Rule" id="MF_00210"/>
    </source>
</evidence>
<evidence type="ECO:0000256" key="7">
    <source>
        <dbReference type="ARBA" id="ARBA00023141"/>
    </source>
</evidence>
<keyword evidence="5 9" id="KW-0028">Amino-acid biosynthesis</keyword>
<comment type="function">
    <text evidence="1 9">Catalyzes the transfer of the enolpyruvyl moiety of phosphoenolpyruvate (PEP) to the 5-hydroxyl of shikimate-3-phosphate (S3P) to produce enolpyruvyl shikimate-3-phosphate and inorganic phosphate.</text>
</comment>
<dbReference type="PANTHER" id="PTHR21090">
    <property type="entry name" value="AROM/DEHYDROQUINATE SYNTHASE"/>
    <property type="match status" value="1"/>
</dbReference>
<feature type="binding site" evidence="9">
    <location>
        <position position="94"/>
    </location>
    <ligand>
        <name>phosphoenolpyruvate</name>
        <dbReference type="ChEBI" id="CHEBI:58702"/>
    </ligand>
</feature>
<feature type="binding site" evidence="9">
    <location>
        <position position="21"/>
    </location>
    <ligand>
        <name>3-phosphoshikimate</name>
        <dbReference type="ChEBI" id="CHEBI:145989"/>
    </ligand>
</feature>
<dbReference type="AlphaFoldDB" id="C8W222"/>
<reference evidence="11 12" key="1">
    <citation type="journal article" date="2009" name="Stand. Genomic Sci.">
        <title>Complete genome sequence of Desulfotomaculum acetoxidans type strain (5575).</title>
        <authorList>
            <person name="Spring S."/>
            <person name="Lapidus A."/>
            <person name="Schroder M."/>
            <person name="Gleim D."/>
            <person name="Sims D."/>
            <person name="Meincke L."/>
            <person name="Glavina Del Rio T."/>
            <person name="Tice H."/>
            <person name="Copeland A."/>
            <person name="Cheng J.F."/>
            <person name="Lucas S."/>
            <person name="Chen F."/>
            <person name="Nolan M."/>
            <person name="Bruce D."/>
            <person name="Goodwin L."/>
            <person name="Pitluck S."/>
            <person name="Ivanova N."/>
            <person name="Mavromatis K."/>
            <person name="Mikhailova N."/>
            <person name="Pati A."/>
            <person name="Chen A."/>
            <person name="Palaniappan K."/>
            <person name="Land M."/>
            <person name="Hauser L."/>
            <person name="Chang Y.J."/>
            <person name="Jeffries C.D."/>
            <person name="Chain P."/>
            <person name="Saunders E."/>
            <person name="Brettin T."/>
            <person name="Detter J.C."/>
            <person name="Goker M."/>
            <person name="Bristow J."/>
            <person name="Eisen J.A."/>
            <person name="Markowitz V."/>
            <person name="Hugenholtz P."/>
            <person name="Kyrpides N.C."/>
            <person name="Klenk H.P."/>
            <person name="Han C."/>
        </authorList>
    </citation>
    <scope>NUCLEOTIDE SEQUENCE [LARGE SCALE GENOMIC DNA]</scope>
    <source>
        <strain evidence="12">ATCC 49208 / DSM 771 / VKM B-1644</strain>
    </source>
</reference>
<evidence type="ECO:0000313" key="11">
    <source>
        <dbReference type="EMBL" id="ACV61686.1"/>
    </source>
</evidence>
<evidence type="ECO:0000256" key="1">
    <source>
        <dbReference type="ARBA" id="ARBA00002174"/>
    </source>
</evidence>
<feature type="binding site" evidence="9">
    <location>
        <position position="21"/>
    </location>
    <ligand>
        <name>phosphoenolpyruvate</name>
        <dbReference type="ChEBI" id="CHEBI:58702"/>
    </ligand>
</feature>
<feature type="active site" description="Proton acceptor" evidence="9">
    <location>
        <position position="314"/>
    </location>
</feature>
<keyword evidence="4 9" id="KW-0963">Cytoplasm</keyword>